<comment type="similarity">
    <text evidence="1">Belongs to the UreD family.</text>
</comment>
<dbReference type="Proteomes" id="UP001434737">
    <property type="component" value="Chromosome"/>
</dbReference>
<evidence type="ECO:0000313" key="3">
    <source>
        <dbReference type="EMBL" id="XAM18980.1"/>
    </source>
</evidence>
<evidence type="ECO:0000313" key="4">
    <source>
        <dbReference type="Proteomes" id="UP001434737"/>
    </source>
</evidence>
<evidence type="ECO:0000256" key="2">
    <source>
        <dbReference type="ARBA" id="ARBA00023186"/>
    </source>
</evidence>
<proteinExistence type="inferred from homology"/>
<dbReference type="InterPro" id="IPR002669">
    <property type="entry name" value="UreD"/>
</dbReference>
<dbReference type="PANTHER" id="PTHR33643">
    <property type="entry name" value="UREASE ACCESSORY PROTEIN D"/>
    <property type="match status" value="1"/>
</dbReference>
<keyword evidence="2" id="KW-0143">Chaperone</keyword>
<accession>A0ABZ3F9B8</accession>
<sequence length="252" mass="28767">MSNFPQKSVLELITKVGADNKNIIDKVFFTPPFKIIQPLEYGDFAEIMLLCVSAGLMKDDTQEIHLRIGEKSKILLSTQSYEKIHNTQDGKAQRNTQIVVEKDAFLRYSPLPCIPFENSSFEAHTNVFLHEDCRFYYDEIFCAGRVAIGETFAFKQFASKIALYAQNKLIFFENMRLIPAQMPLQSLCMFYHHTHLLSYIIFDKSIDKEALKAKVLDSKLNAGISSHGDVILIKALANESEILLDFKESLLK</sequence>
<dbReference type="RefSeq" id="WP_295698081.1">
    <property type="nucleotide sequence ID" value="NZ_CP145316.1"/>
</dbReference>
<dbReference type="Pfam" id="PF01774">
    <property type="entry name" value="UreD"/>
    <property type="match status" value="1"/>
</dbReference>
<organism evidence="3 4">
    <name type="scientific">Helicobacter mastomyrinus</name>
    <dbReference type="NCBI Taxonomy" id="287948"/>
    <lineage>
        <taxon>Bacteria</taxon>
        <taxon>Pseudomonadati</taxon>
        <taxon>Campylobacterota</taxon>
        <taxon>Epsilonproteobacteria</taxon>
        <taxon>Campylobacterales</taxon>
        <taxon>Helicobacteraceae</taxon>
        <taxon>Helicobacter</taxon>
    </lineage>
</organism>
<dbReference type="EMBL" id="CP145316">
    <property type="protein sequence ID" value="XAM18980.1"/>
    <property type="molecule type" value="Genomic_DNA"/>
</dbReference>
<keyword evidence="4" id="KW-1185">Reference proteome</keyword>
<name>A0ABZ3F9B8_9HELI</name>
<evidence type="ECO:0000256" key="1">
    <source>
        <dbReference type="ARBA" id="ARBA00007177"/>
    </source>
</evidence>
<dbReference type="HAMAP" id="MF_01384">
    <property type="entry name" value="UreD"/>
    <property type="match status" value="1"/>
</dbReference>
<dbReference type="PANTHER" id="PTHR33643:SF1">
    <property type="entry name" value="UREASE ACCESSORY PROTEIN D"/>
    <property type="match status" value="1"/>
</dbReference>
<gene>
    <name evidence="3" type="ORF">V3I05_04700</name>
</gene>
<protein>
    <submittedName>
        <fullName evidence="3">Urease accessory protein UreD</fullName>
    </submittedName>
</protein>
<reference evidence="3 4" key="1">
    <citation type="submission" date="2024-02" db="EMBL/GenBank/DDBJ databases">
        <title>Genome and pathogenicity analysis of Helicobacter mastomyrinus isolated from mice.</title>
        <authorList>
            <person name="Zhu L."/>
        </authorList>
    </citation>
    <scope>NUCLEOTIDE SEQUENCE [LARGE SCALE GENOMIC DNA]</scope>
    <source>
        <strain evidence="3 4">Hm-17</strain>
    </source>
</reference>